<feature type="compositionally biased region" description="Basic and acidic residues" evidence="1">
    <location>
        <begin position="285"/>
        <end position="301"/>
    </location>
</feature>
<organism evidence="2 3">
    <name type="scientific">Chaetomium strumarium</name>
    <dbReference type="NCBI Taxonomy" id="1170767"/>
    <lineage>
        <taxon>Eukaryota</taxon>
        <taxon>Fungi</taxon>
        <taxon>Dikarya</taxon>
        <taxon>Ascomycota</taxon>
        <taxon>Pezizomycotina</taxon>
        <taxon>Sordariomycetes</taxon>
        <taxon>Sordariomycetidae</taxon>
        <taxon>Sordariales</taxon>
        <taxon>Chaetomiaceae</taxon>
        <taxon>Chaetomium</taxon>
    </lineage>
</organism>
<dbReference type="Proteomes" id="UP001273166">
    <property type="component" value="Unassembled WGS sequence"/>
</dbReference>
<evidence type="ECO:0000256" key="1">
    <source>
        <dbReference type="SAM" id="MobiDB-lite"/>
    </source>
</evidence>
<feature type="region of interest" description="Disordered" evidence="1">
    <location>
        <begin position="123"/>
        <end position="146"/>
    </location>
</feature>
<dbReference type="AlphaFoldDB" id="A0AAJ0H411"/>
<accession>A0AAJ0H411</accession>
<dbReference type="PANTHER" id="PTHR13464">
    <property type="entry name" value="TRANSCRIPTIONAL REGULATOR PROTEIN HCNGP"/>
    <property type="match status" value="1"/>
</dbReference>
<proteinExistence type="predicted"/>
<feature type="compositionally biased region" description="Polar residues" evidence="1">
    <location>
        <begin position="43"/>
        <end position="58"/>
    </location>
</feature>
<gene>
    <name evidence="2" type="ORF">B0T15DRAFT_571544</name>
</gene>
<name>A0AAJ0H411_9PEZI</name>
<feature type="region of interest" description="Disordered" evidence="1">
    <location>
        <begin position="230"/>
        <end position="253"/>
    </location>
</feature>
<dbReference type="GeneID" id="87889692"/>
<reference evidence="2" key="2">
    <citation type="submission" date="2023-06" db="EMBL/GenBank/DDBJ databases">
        <authorList>
            <consortium name="Lawrence Berkeley National Laboratory"/>
            <person name="Mondo S.J."/>
            <person name="Hensen N."/>
            <person name="Bonometti L."/>
            <person name="Westerberg I."/>
            <person name="Brannstrom I.O."/>
            <person name="Guillou S."/>
            <person name="Cros-Aarteil S."/>
            <person name="Calhoun S."/>
            <person name="Haridas S."/>
            <person name="Kuo A."/>
            <person name="Pangilinan J."/>
            <person name="Riley R."/>
            <person name="Labutti K."/>
            <person name="Andreopoulos B."/>
            <person name="Lipzen A."/>
            <person name="Chen C."/>
            <person name="Yanf M."/>
            <person name="Daum C."/>
            <person name="Ng V."/>
            <person name="Clum A."/>
            <person name="Steindorff A."/>
            <person name="Ohm R."/>
            <person name="Martin F."/>
            <person name="Silar P."/>
            <person name="Natvig D."/>
            <person name="Lalanne C."/>
            <person name="Gautier V."/>
            <person name="Ament-Velasquez S.L."/>
            <person name="Kruys A."/>
            <person name="Hutchinson M.I."/>
            <person name="Powell A.J."/>
            <person name="Barry K."/>
            <person name="Miller A.N."/>
            <person name="Grigoriev I.V."/>
            <person name="Debuchy R."/>
            <person name="Gladieux P."/>
            <person name="Thoren M.H."/>
            <person name="Johannesson H."/>
        </authorList>
    </citation>
    <scope>NUCLEOTIDE SEQUENCE</scope>
    <source>
        <strain evidence="2">CBS 333.67</strain>
    </source>
</reference>
<feature type="region of interest" description="Disordered" evidence="1">
    <location>
        <begin position="43"/>
        <end position="108"/>
    </location>
</feature>
<keyword evidence="3" id="KW-1185">Reference proteome</keyword>
<feature type="compositionally biased region" description="Low complexity" evidence="1">
    <location>
        <begin position="124"/>
        <end position="137"/>
    </location>
</feature>
<feature type="compositionally biased region" description="Polar residues" evidence="1">
    <location>
        <begin position="73"/>
        <end position="87"/>
    </location>
</feature>
<dbReference type="GO" id="GO:0006355">
    <property type="term" value="P:regulation of DNA-templated transcription"/>
    <property type="evidence" value="ECO:0007669"/>
    <property type="project" value="InterPro"/>
</dbReference>
<reference evidence="2" key="1">
    <citation type="journal article" date="2023" name="Mol. Phylogenet. Evol.">
        <title>Genome-scale phylogeny and comparative genomics of the fungal order Sordariales.</title>
        <authorList>
            <person name="Hensen N."/>
            <person name="Bonometti L."/>
            <person name="Westerberg I."/>
            <person name="Brannstrom I.O."/>
            <person name="Guillou S."/>
            <person name="Cros-Aarteil S."/>
            <person name="Calhoun S."/>
            <person name="Haridas S."/>
            <person name="Kuo A."/>
            <person name="Mondo S."/>
            <person name="Pangilinan J."/>
            <person name="Riley R."/>
            <person name="LaButti K."/>
            <person name="Andreopoulos B."/>
            <person name="Lipzen A."/>
            <person name="Chen C."/>
            <person name="Yan M."/>
            <person name="Daum C."/>
            <person name="Ng V."/>
            <person name="Clum A."/>
            <person name="Steindorff A."/>
            <person name="Ohm R.A."/>
            <person name="Martin F."/>
            <person name="Silar P."/>
            <person name="Natvig D.O."/>
            <person name="Lalanne C."/>
            <person name="Gautier V."/>
            <person name="Ament-Velasquez S.L."/>
            <person name="Kruys A."/>
            <person name="Hutchinson M.I."/>
            <person name="Powell A.J."/>
            <person name="Barry K."/>
            <person name="Miller A.N."/>
            <person name="Grigoriev I.V."/>
            <person name="Debuchy R."/>
            <person name="Gladieux P."/>
            <person name="Hiltunen Thoren M."/>
            <person name="Johannesson H."/>
        </authorList>
    </citation>
    <scope>NUCLEOTIDE SEQUENCE</scope>
    <source>
        <strain evidence="2">CBS 333.67</strain>
    </source>
</reference>
<dbReference type="RefSeq" id="XP_062726890.1">
    <property type="nucleotide sequence ID" value="XM_062870863.1"/>
</dbReference>
<evidence type="ECO:0000313" key="3">
    <source>
        <dbReference type="Proteomes" id="UP001273166"/>
    </source>
</evidence>
<dbReference type="InterPro" id="IPR012479">
    <property type="entry name" value="SAP30BP"/>
</dbReference>
<dbReference type="EMBL" id="JAUDZG010000001">
    <property type="protein sequence ID" value="KAK3311110.1"/>
    <property type="molecule type" value="Genomic_DNA"/>
</dbReference>
<feature type="region of interest" description="Disordered" evidence="1">
    <location>
        <begin position="1"/>
        <end position="28"/>
    </location>
</feature>
<evidence type="ECO:0000313" key="2">
    <source>
        <dbReference type="EMBL" id="KAK3311110.1"/>
    </source>
</evidence>
<evidence type="ECO:0008006" key="4">
    <source>
        <dbReference type="Google" id="ProtNLM"/>
    </source>
</evidence>
<dbReference type="PANTHER" id="PTHR13464:SF0">
    <property type="entry name" value="SAP30-BINDING PROTEIN"/>
    <property type="match status" value="1"/>
</dbReference>
<comment type="caution">
    <text evidence="2">The sequence shown here is derived from an EMBL/GenBank/DDBJ whole genome shotgun (WGS) entry which is preliminary data.</text>
</comment>
<protein>
    <recommendedName>
        <fullName evidence="4">HCNGP-like protein</fullName>
    </recommendedName>
</protein>
<dbReference type="Pfam" id="PF07818">
    <property type="entry name" value="HCNGP"/>
    <property type="match status" value="1"/>
</dbReference>
<feature type="region of interest" description="Disordered" evidence="1">
    <location>
        <begin position="283"/>
        <end position="338"/>
    </location>
</feature>
<dbReference type="GO" id="GO:0005634">
    <property type="term" value="C:nucleus"/>
    <property type="evidence" value="ECO:0007669"/>
    <property type="project" value="TreeGrafter"/>
</dbReference>
<sequence length="338" mass="35493">MGLVQYDSDDEDEEVQAPSAATPASERFATHWRACNNMWSQVIETTIQPSESQIQNSDEPALSSAPAGEHPAQATSTGPNQSGSSTVIDPRPILGPALGPSRPSEAEAQVEVDLAFLSEDATLSQPLNNPSSSSSSAPEPPRSPYTATRTLLRDLTLPSVPNMDIPPSPPGTPPPALEALTAKFDTFLRLKRTKGVHFNERLAASAGMRNPALMDKLLGFVGIGTEFEEADGSVDGSSGGDAEGADDATRGGRKRALEQYATVLSAEVWDPMGFPAWAYKGPLRKAQERGARERERGKGEPVEFVSAGGVAGGTGSAARSRPGTPGVAGGKRKGRFDT</sequence>